<dbReference type="InterPro" id="IPR011766">
    <property type="entry name" value="TPP_enzyme_TPP-bd"/>
</dbReference>
<dbReference type="CDD" id="cd00568">
    <property type="entry name" value="TPP_enzymes"/>
    <property type="match status" value="1"/>
</dbReference>
<dbReference type="InterPro" id="IPR045229">
    <property type="entry name" value="TPP_enz"/>
</dbReference>
<dbReference type="InterPro" id="IPR012000">
    <property type="entry name" value="Thiamin_PyroP_enz_cen_dom"/>
</dbReference>
<keyword evidence="8" id="KW-1185">Reference proteome</keyword>
<dbReference type="Pfam" id="PF02775">
    <property type="entry name" value="TPP_enzyme_C"/>
    <property type="match status" value="1"/>
</dbReference>
<dbReference type="InterPro" id="IPR012001">
    <property type="entry name" value="Thiamin_PyroP_enz_TPP-bd_dom"/>
</dbReference>
<evidence type="ECO:0000259" key="5">
    <source>
        <dbReference type="Pfam" id="PF02775"/>
    </source>
</evidence>
<evidence type="ECO:0000256" key="1">
    <source>
        <dbReference type="ARBA" id="ARBA00007812"/>
    </source>
</evidence>
<dbReference type="SUPFAM" id="SSF52467">
    <property type="entry name" value="DHS-like NAD/FAD-binding domain"/>
    <property type="match status" value="1"/>
</dbReference>
<dbReference type="Gene3D" id="3.40.50.970">
    <property type="match status" value="2"/>
</dbReference>
<dbReference type="GO" id="GO:0030976">
    <property type="term" value="F:thiamine pyrophosphate binding"/>
    <property type="evidence" value="ECO:0007669"/>
    <property type="project" value="InterPro"/>
</dbReference>
<dbReference type="PANTHER" id="PTHR18968:SF13">
    <property type="entry name" value="ACETOLACTATE SYNTHASE CATALYTIC SUBUNIT, MITOCHONDRIAL"/>
    <property type="match status" value="1"/>
</dbReference>
<dbReference type="Gene3D" id="3.40.50.1220">
    <property type="entry name" value="TPP-binding domain"/>
    <property type="match status" value="1"/>
</dbReference>
<evidence type="ECO:0000313" key="7">
    <source>
        <dbReference type="EMBL" id="REK87911.1"/>
    </source>
</evidence>
<name>A0A371Q005_STRIH</name>
<feature type="domain" description="Thiamine pyrophosphate enzyme central" evidence="4">
    <location>
        <begin position="205"/>
        <end position="335"/>
    </location>
</feature>
<feature type="domain" description="Thiamine pyrophosphate enzyme N-terminal TPP-binding" evidence="6">
    <location>
        <begin position="1"/>
        <end position="114"/>
    </location>
</feature>
<evidence type="ECO:0000256" key="2">
    <source>
        <dbReference type="ARBA" id="ARBA00023052"/>
    </source>
</evidence>
<evidence type="ECO:0000256" key="3">
    <source>
        <dbReference type="RuleBase" id="RU362132"/>
    </source>
</evidence>
<sequence>MRVSDALVTLLRDWNTRYVFGVSGANIEHLHDAVHRLGQGKLQSVMARREDGAAFMADARARVHRTLGVCCSTSGGGMMNLAVGLAESYAESVPVLALIGQPPTALEGRGAFQDASGIGRTVDAEAMLGALTKKVIKLGAPDTFWRDVLDAARTALSGRPGPVALLVPRDVFEVEVGDRPDDYPETLADVTERPVFDHHAARLLFDEISRAKRPVFVLGHGVRRSSNPSAVGRFAQLTGVRVATTMSARAEFPNDDPRYLGVLGVAGHTSVVDAVLDADLVVAIGAGLNMMTRGPVTELNGAAVAVVNLDPGEVVRAVNPRLVVRGDAGLTFEHLLRLWEVEPFQVPPPAAYELRRFLPRLAPSVPSRPPGHGFVGDDLRQSEALALLESYLPRNGHVVLDAGNCASAAIHLSDVPAGATSTIALGMGGMGYSLAAAVGAQLGSPPGTRTTVLCGDGAFLMNGLELHTAVDLRLPVLFVIFNNNMHGMCVTRQQTFFDARIECVHYAPVNVGQLARGLGTAESLWVASAGTADELRAHLADYHERHPDLPGVLELRIPAEEMPPFTTLLPSDEPTVPVPRASEALTCAALSS</sequence>
<dbReference type="GO" id="GO:0003984">
    <property type="term" value="F:acetolactate synthase activity"/>
    <property type="evidence" value="ECO:0007669"/>
    <property type="project" value="TreeGrafter"/>
</dbReference>
<evidence type="ECO:0000313" key="8">
    <source>
        <dbReference type="Proteomes" id="UP000262477"/>
    </source>
</evidence>
<organism evidence="7 8">
    <name type="scientific">Streptomyces inhibens</name>
    <dbReference type="NCBI Taxonomy" id="2293571"/>
    <lineage>
        <taxon>Bacteria</taxon>
        <taxon>Bacillati</taxon>
        <taxon>Actinomycetota</taxon>
        <taxon>Actinomycetes</taxon>
        <taxon>Kitasatosporales</taxon>
        <taxon>Streptomycetaceae</taxon>
        <taxon>Streptomyces</taxon>
    </lineage>
</organism>
<comment type="caution">
    <text evidence="7">The sequence shown here is derived from an EMBL/GenBank/DDBJ whole genome shotgun (WGS) entry which is preliminary data.</text>
</comment>
<gene>
    <name evidence="7" type="ORF">DY245_24145</name>
</gene>
<dbReference type="PANTHER" id="PTHR18968">
    <property type="entry name" value="THIAMINE PYROPHOSPHATE ENZYMES"/>
    <property type="match status" value="1"/>
</dbReference>
<accession>A0A371Q005</accession>
<dbReference type="InterPro" id="IPR029061">
    <property type="entry name" value="THDP-binding"/>
</dbReference>
<dbReference type="InterPro" id="IPR029035">
    <property type="entry name" value="DHS-like_NAD/FAD-binding_dom"/>
</dbReference>
<dbReference type="EMBL" id="QUAC01000194">
    <property type="protein sequence ID" value="REK87911.1"/>
    <property type="molecule type" value="Genomic_DNA"/>
</dbReference>
<reference evidence="7 8" key="1">
    <citation type="submission" date="2018-08" db="EMBL/GenBank/DDBJ databases">
        <title>Streptomyces NEAU-D10 sp. nov., a novel Actinomycete isolated from soil.</title>
        <authorList>
            <person name="Jin L."/>
        </authorList>
    </citation>
    <scope>NUCLEOTIDE SEQUENCE [LARGE SCALE GENOMIC DNA]</scope>
    <source>
        <strain evidence="7 8">NEAU-D10</strain>
    </source>
</reference>
<dbReference type="SUPFAM" id="SSF52518">
    <property type="entry name" value="Thiamin diphosphate-binding fold (THDP-binding)"/>
    <property type="match status" value="2"/>
</dbReference>
<dbReference type="CDD" id="cd07035">
    <property type="entry name" value="TPP_PYR_POX_like"/>
    <property type="match status" value="1"/>
</dbReference>
<evidence type="ECO:0000259" key="6">
    <source>
        <dbReference type="Pfam" id="PF02776"/>
    </source>
</evidence>
<dbReference type="Pfam" id="PF02776">
    <property type="entry name" value="TPP_enzyme_N"/>
    <property type="match status" value="1"/>
</dbReference>
<dbReference type="GO" id="GO:0009099">
    <property type="term" value="P:L-valine biosynthetic process"/>
    <property type="evidence" value="ECO:0007669"/>
    <property type="project" value="TreeGrafter"/>
</dbReference>
<feature type="domain" description="Thiamine pyrophosphate enzyme TPP-binding" evidence="5">
    <location>
        <begin position="401"/>
        <end position="541"/>
    </location>
</feature>
<dbReference type="OrthoDB" id="2254214at2"/>
<dbReference type="Proteomes" id="UP000262477">
    <property type="component" value="Unassembled WGS sequence"/>
</dbReference>
<dbReference type="AlphaFoldDB" id="A0A371Q005"/>
<keyword evidence="2 3" id="KW-0786">Thiamine pyrophosphate</keyword>
<evidence type="ECO:0000259" key="4">
    <source>
        <dbReference type="Pfam" id="PF00205"/>
    </source>
</evidence>
<dbReference type="Pfam" id="PF00205">
    <property type="entry name" value="TPP_enzyme_M"/>
    <property type="match status" value="1"/>
</dbReference>
<dbReference type="GO" id="GO:0009097">
    <property type="term" value="P:isoleucine biosynthetic process"/>
    <property type="evidence" value="ECO:0007669"/>
    <property type="project" value="TreeGrafter"/>
</dbReference>
<proteinExistence type="inferred from homology"/>
<dbReference type="GO" id="GO:0050660">
    <property type="term" value="F:flavin adenine dinucleotide binding"/>
    <property type="evidence" value="ECO:0007669"/>
    <property type="project" value="TreeGrafter"/>
</dbReference>
<dbReference type="GO" id="GO:0005948">
    <property type="term" value="C:acetolactate synthase complex"/>
    <property type="evidence" value="ECO:0007669"/>
    <property type="project" value="TreeGrafter"/>
</dbReference>
<dbReference type="RefSeq" id="WP_128509318.1">
    <property type="nucleotide sequence ID" value="NZ_QUAC01000194.1"/>
</dbReference>
<protein>
    <submittedName>
        <fullName evidence="7">Thiamine pyrophosphate-binding protein</fullName>
    </submittedName>
</protein>
<comment type="similarity">
    <text evidence="1 3">Belongs to the TPP enzyme family.</text>
</comment>
<dbReference type="GO" id="GO:0000287">
    <property type="term" value="F:magnesium ion binding"/>
    <property type="evidence" value="ECO:0007669"/>
    <property type="project" value="InterPro"/>
</dbReference>